<evidence type="ECO:0000313" key="1">
    <source>
        <dbReference type="EMBL" id="GIX90096.1"/>
    </source>
</evidence>
<dbReference type="EMBL" id="BPLR01021475">
    <property type="protein sequence ID" value="GIX90096.1"/>
    <property type="molecule type" value="Genomic_DNA"/>
</dbReference>
<dbReference type="AlphaFoldDB" id="A0AAV4P1N4"/>
<comment type="caution">
    <text evidence="1">The sequence shown here is derived from an EMBL/GenBank/DDBJ whole genome shotgun (WGS) entry which is preliminary data.</text>
</comment>
<organism evidence="1 2">
    <name type="scientific">Caerostris extrusa</name>
    <name type="common">Bark spider</name>
    <name type="synonym">Caerostris bankana</name>
    <dbReference type="NCBI Taxonomy" id="172846"/>
    <lineage>
        <taxon>Eukaryota</taxon>
        <taxon>Metazoa</taxon>
        <taxon>Ecdysozoa</taxon>
        <taxon>Arthropoda</taxon>
        <taxon>Chelicerata</taxon>
        <taxon>Arachnida</taxon>
        <taxon>Araneae</taxon>
        <taxon>Araneomorphae</taxon>
        <taxon>Entelegynae</taxon>
        <taxon>Araneoidea</taxon>
        <taxon>Araneidae</taxon>
        <taxon>Caerostris</taxon>
    </lineage>
</organism>
<protein>
    <submittedName>
        <fullName evidence="1">Uncharacterized protein</fullName>
    </submittedName>
</protein>
<sequence>MDQRYAPGKLLYELIHLSGIIRARPLAFWKSGFKGGWSPLCLAASRKKQHKAKLKCFEVYLLINKVEEMAKLKTFEVCLMINNVKRFVSILEFCIRIICMHTNSQIICGISLCDLPSVVLCIVETLFHNAKGM</sequence>
<proteinExistence type="predicted"/>
<dbReference type="Proteomes" id="UP001054945">
    <property type="component" value="Unassembled WGS sequence"/>
</dbReference>
<accession>A0AAV4P1N4</accession>
<name>A0AAV4P1N4_CAEEX</name>
<keyword evidence="2" id="KW-1185">Reference proteome</keyword>
<reference evidence="1 2" key="1">
    <citation type="submission" date="2021-06" db="EMBL/GenBank/DDBJ databases">
        <title>Caerostris extrusa draft genome.</title>
        <authorList>
            <person name="Kono N."/>
            <person name="Arakawa K."/>
        </authorList>
    </citation>
    <scope>NUCLEOTIDE SEQUENCE [LARGE SCALE GENOMIC DNA]</scope>
</reference>
<evidence type="ECO:0000313" key="2">
    <source>
        <dbReference type="Proteomes" id="UP001054945"/>
    </source>
</evidence>
<gene>
    <name evidence="1" type="ORF">CEXT_504131</name>
</gene>